<dbReference type="AlphaFoldDB" id="A0A3E3DBP1"/>
<comment type="similarity">
    <text evidence="2">Belongs to the transketolase family.</text>
</comment>
<dbReference type="InterPro" id="IPR005474">
    <property type="entry name" value="Transketolase_N"/>
</dbReference>
<dbReference type="CDD" id="cd02012">
    <property type="entry name" value="TPP_TK"/>
    <property type="match status" value="1"/>
</dbReference>
<gene>
    <name evidence="7" type="ORF">DWX31_31460</name>
</gene>
<dbReference type="InterPro" id="IPR029061">
    <property type="entry name" value="THDP-binding"/>
</dbReference>
<evidence type="ECO:0000256" key="4">
    <source>
        <dbReference type="ARBA" id="ARBA00022723"/>
    </source>
</evidence>
<dbReference type="InterPro" id="IPR049557">
    <property type="entry name" value="Transketolase_CS"/>
</dbReference>
<protein>
    <submittedName>
        <fullName evidence="7">Transketolase</fullName>
    </submittedName>
</protein>
<dbReference type="PANTHER" id="PTHR47514">
    <property type="entry name" value="TRANSKETOLASE N-TERMINAL SECTION-RELATED"/>
    <property type="match status" value="1"/>
</dbReference>
<dbReference type="OrthoDB" id="8732661at2"/>
<evidence type="ECO:0000313" key="7">
    <source>
        <dbReference type="EMBL" id="RGD66665.1"/>
    </source>
</evidence>
<feature type="domain" description="Transketolase N-terminal" evidence="6">
    <location>
        <begin position="11"/>
        <end position="267"/>
    </location>
</feature>
<dbReference type="EMBL" id="QTJW01000038">
    <property type="protein sequence ID" value="RGD66665.1"/>
    <property type="molecule type" value="Genomic_DNA"/>
</dbReference>
<reference evidence="7 8" key="1">
    <citation type="submission" date="2018-08" db="EMBL/GenBank/DDBJ databases">
        <title>A genome reference for cultivated species of the human gut microbiota.</title>
        <authorList>
            <person name="Zou Y."/>
            <person name="Xue W."/>
            <person name="Luo G."/>
        </authorList>
    </citation>
    <scope>NUCLEOTIDE SEQUENCE [LARGE SCALE GENOMIC DNA]</scope>
    <source>
        <strain evidence="7 8">AF19-13AC</strain>
    </source>
</reference>
<accession>A0A3E3DBP1</accession>
<organism evidence="7 8">
    <name type="scientific">Hungatella hathewayi</name>
    <dbReference type="NCBI Taxonomy" id="154046"/>
    <lineage>
        <taxon>Bacteria</taxon>
        <taxon>Bacillati</taxon>
        <taxon>Bacillota</taxon>
        <taxon>Clostridia</taxon>
        <taxon>Lachnospirales</taxon>
        <taxon>Lachnospiraceae</taxon>
        <taxon>Hungatella</taxon>
    </lineage>
</organism>
<evidence type="ECO:0000256" key="3">
    <source>
        <dbReference type="ARBA" id="ARBA00022679"/>
    </source>
</evidence>
<dbReference type="RefSeq" id="WP_025531604.1">
    <property type="nucleotide sequence ID" value="NZ_QTJW01000038.1"/>
</dbReference>
<dbReference type="Pfam" id="PF00456">
    <property type="entry name" value="Transketolase_N"/>
    <property type="match status" value="1"/>
</dbReference>
<keyword evidence="3" id="KW-0808">Transferase</keyword>
<dbReference type="GO" id="GO:0016740">
    <property type="term" value="F:transferase activity"/>
    <property type="evidence" value="ECO:0007669"/>
    <property type="project" value="UniProtKB-KW"/>
</dbReference>
<dbReference type="PROSITE" id="PS00801">
    <property type="entry name" value="TRANSKETOLASE_1"/>
    <property type="match status" value="1"/>
</dbReference>
<proteinExistence type="inferred from homology"/>
<comment type="caution">
    <text evidence="7">The sequence shown here is derived from an EMBL/GenBank/DDBJ whole genome shotgun (WGS) entry which is preliminary data.</text>
</comment>
<evidence type="ECO:0000313" key="8">
    <source>
        <dbReference type="Proteomes" id="UP000261023"/>
    </source>
</evidence>
<evidence type="ECO:0000256" key="2">
    <source>
        <dbReference type="ARBA" id="ARBA00007131"/>
    </source>
</evidence>
<name>A0A3E3DBP1_9FIRM</name>
<evidence type="ECO:0000259" key="6">
    <source>
        <dbReference type="Pfam" id="PF00456"/>
    </source>
</evidence>
<dbReference type="SUPFAM" id="SSF52518">
    <property type="entry name" value="Thiamin diphosphate-binding fold (THDP-binding)"/>
    <property type="match status" value="1"/>
</dbReference>
<keyword evidence="5" id="KW-0786">Thiamine pyrophosphate</keyword>
<evidence type="ECO:0000256" key="5">
    <source>
        <dbReference type="ARBA" id="ARBA00023052"/>
    </source>
</evidence>
<dbReference type="GO" id="GO:0046872">
    <property type="term" value="F:metal ion binding"/>
    <property type="evidence" value="ECO:0007669"/>
    <property type="project" value="UniProtKB-KW"/>
</dbReference>
<dbReference type="Proteomes" id="UP000261023">
    <property type="component" value="Unassembled WGS sequence"/>
</dbReference>
<comment type="cofactor">
    <cofactor evidence="1">
        <name>thiamine diphosphate</name>
        <dbReference type="ChEBI" id="CHEBI:58937"/>
    </cofactor>
</comment>
<evidence type="ECO:0000256" key="1">
    <source>
        <dbReference type="ARBA" id="ARBA00001964"/>
    </source>
</evidence>
<keyword evidence="4" id="KW-0479">Metal-binding</keyword>
<dbReference type="PANTHER" id="PTHR47514:SF1">
    <property type="entry name" value="TRANSKETOLASE N-TERMINAL SECTION-RELATED"/>
    <property type="match status" value="1"/>
</dbReference>
<sequence length="277" mass="30234">MGDQAMVDSLKQQAKTVRKEVLTMIHTAGSGHPGGSLSAADIMTALYFHELNIRPEEPKWDGRDRFVLSKGHVCPVLYTCLALRGYFDKEILGTLRREGSILQGHPDMKRCPGIDISTGSLGQGISTAAGMALRAKRDGLSYRVFVLVGDGEAQEGQVWEAAETASKYELDNLIIIVDNNGLQNDGPCDAVMPTRDLAEKFKAFGCNTYNMDGHNMDEILDTLDAVRASGSRKPHCIVAKTVKGKGVSFMENIPSWHGMAPNDEEYARAIADIEEGF</sequence>
<dbReference type="Gene3D" id="3.40.50.970">
    <property type="match status" value="1"/>
</dbReference>